<accession>A0ABQ2VQS1</accession>
<reference evidence="2" key="1">
    <citation type="journal article" date="2019" name="Int. J. Syst. Evol. Microbiol.">
        <title>The Global Catalogue of Microorganisms (GCM) 10K type strain sequencing project: providing services to taxonomists for standard genome sequencing and annotation.</title>
        <authorList>
            <consortium name="The Broad Institute Genomics Platform"/>
            <consortium name="The Broad Institute Genome Sequencing Center for Infectious Disease"/>
            <person name="Wu L."/>
            <person name="Ma J."/>
        </authorList>
    </citation>
    <scope>NUCLEOTIDE SEQUENCE [LARGE SCALE GENOMIC DNA]</scope>
    <source>
        <strain evidence="2">JCM 3399</strain>
    </source>
</reference>
<sequence>MEEVARLGKSRSLPPLTGAKSACNQRWRCPPSRWVKSVRLRTIQGVMPRSPPQVIVCVALVAVELD</sequence>
<comment type="caution">
    <text evidence="1">The sequence shown here is derived from an EMBL/GenBank/DDBJ whole genome shotgun (WGS) entry which is preliminary data.</text>
</comment>
<name>A0ABQ2VQS1_9ACTN</name>
<organism evidence="1 2">
    <name type="scientific">Streptomyces albospinus</name>
    <dbReference type="NCBI Taxonomy" id="285515"/>
    <lineage>
        <taxon>Bacteria</taxon>
        <taxon>Bacillati</taxon>
        <taxon>Actinomycetota</taxon>
        <taxon>Actinomycetes</taxon>
        <taxon>Kitasatosporales</taxon>
        <taxon>Streptomycetaceae</taxon>
        <taxon>Streptomyces</taxon>
    </lineage>
</organism>
<proteinExistence type="predicted"/>
<dbReference type="Proteomes" id="UP000654471">
    <property type="component" value="Unassembled WGS sequence"/>
</dbReference>
<gene>
    <name evidence="1" type="ORF">GCM10010211_81320</name>
</gene>
<keyword evidence="2" id="KW-1185">Reference proteome</keyword>
<evidence type="ECO:0000313" key="2">
    <source>
        <dbReference type="Proteomes" id="UP000654471"/>
    </source>
</evidence>
<evidence type="ECO:0000313" key="1">
    <source>
        <dbReference type="EMBL" id="GGV01766.1"/>
    </source>
</evidence>
<protein>
    <submittedName>
        <fullName evidence="1">Uncharacterized protein</fullName>
    </submittedName>
</protein>
<dbReference type="EMBL" id="BMRP01000073">
    <property type="protein sequence ID" value="GGV01766.1"/>
    <property type="molecule type" value="Genomic_DNA"/>
</dbReference>